<dbReference type="InterPro" id="IPR036259">
    <property type="entry name" value="MFS_trans_sf"/>
</dbReference>
<dbReference type="Proteomes" id="UP000050668">
    <property type="component" value="Unassembled WGS sequence"/>
</dbReference>
<sequence length="501" mass="54980">MGTNNQYNSAKLWQIGFFALNNTATNLYMFALGFVSYYATGIGGLSVVVISTILTAMRVFDGITDPIIGFVIDKTETKFGKFRPSMILGNVIMAISILVMYSFTHQIPKSFQFIFFVAVYAVYVIGYTFQSAVTKAAQTVLTNNPKQRPLFSVFDSAYTIAIFTGGQMFVASYLVAKHGGFTMSLFTELNTYALILSGICTVLAVIGIKDKDRKEYFGLADGTEETKFRDYWPILKNNRPLQMLIIAASTDKLAGQLVRQPAIVVLFFGVILGNYALSGTIGLITIIPSLLITFYGINKARKIGLKRAFVMGTWAVLILFAFLLVFFLIIDPTKISLQNIGITTSVFLVVYSLAMAFQSLTSGIVIPMIADVSDYETFTTGRFVPGMIGTVFSFIDKLISSLAPAIVGFCLAIIGFKDSLPQMDEKLTPILLLLTLGLKFGAPILGFIASLIAMKFYVLDDNKMEEIQTAIAAIKTQAGVEKTQEPVTVISEETRKEMPAL</sequence>
<keyword evidence="1" id="KW-1133">Transmembrane helix</keyword>
<evidence type="ECO:0000313" key="3">
    <source>
        <dbReference type="Proteomes" id="UP000050668"/>
    </source>
</evidence>
<dbReference type="SUPFAM" id="SSF103473">
    <property type="entry name" value="MFS general substrate transporter"/>
    <property type="match status" value="1"/>
</dbReference>
<dbReference type="InterPro" id="IPR039672">
    <property type="entry name" value="MFS_2"/>
</dbReference>
<dbReference type="Gene3D" id="1.20.1250.20">
    <property type="entry name" value="MFS general substrate transporter like domains"/>
    <property type="match status" value="1"/>
</dbReference>
<feature type="transmembrane region" description="Helical" evidence="1">
    <location>
        <begin position="87"/>
        <end position="104"/>
    </location>
</feature>
<evidence type="ECO:0000256" key="1">
    <source>
        <dbReference type="SAM" id="Phobius"/>
    </source>
</evidence>
<protein>
    <submittedName>
        <fullName evidence="2">Glucuronide permease</fullName>
    </submittedName>
</protein>
<dbReference type="PANTHER" id="PTHR11328">
    <property type="entry name" value="MAJOR FACILITATOR SUPERFAMILY DOMAIN-CONTAINING PROTEIN"/>
    <property type="match status" value="1"/>
</dbReference>
<keyword evidence="3" id="KW-1185">Reference proteome</keyword>
<accession>A0ABR5K4W1</accession>
<proteinExistence type="predicted"/>
<dbReference type="Pfam" id="PF13347">
    <property type="entry name" value="MFS_2"/>
    <property type="match status" value="1"/>
</dbReference>
<feature type="transmembrane region" description="Helical" evidence="1">
    <location>
        <begin position="150"/>
        <end position="169"/>
    </location>
</feature>
<reference evidence="3" key="1">
    <citation type="submission" date="2015-07" db="EMBL/GenBank/DDBJ databases">
        <title>Fjat-14205 dsm 2895.</title>
        <authorList>
            <person name="Liu B."/>
            <person name="Wang J."/>
            <person name="Zhu Y."/>
            <person name="Liu G."/>
            <person name="Chen Q."/>
            <person name="Chen Z."/>
            <person name="Lan J."/>
            <person name="Che J."/>
            <person name="Ge C."/>
            <person name="Shi H."/>
            <person name="Pan Z."/>
            <person name="Liu X."/>
        </authorList>
    </citation>
    <scope>NUCLEOTIDE SEQUENCE [LARGE SCALE GENOMIC DNA]</scope>
    <source>
        <strain evidence="3">DSM 25560</strain>
    </source>
</reference>
<gene>
    <name evidence="2" type="ORF">AEA09_08900</name>
</gene>
<dbReference type="EMBL" id="LGRV01000003">
    <property type="protein sequence ID" value="KOS69803.1"/>
    <property type="molecule type" value="Genomic_DNA"/>
</dbReference>
<name>A0ABR5K4W1_9BACI</name>
<feature type="transmembrane region" description="Helical" evidence="1">
    <location>
        <begin position="428"/>
        <end position="454"/>
    </location>
</feature>
<feature type="transmembrane region" description="Helical" evidence="1">
    <location>
        <begin position="189"/>
        <end position="208"/>
    </location>
</feature>
<feature type="transmembrane region" description="Helical" evidence="1">
    <location>
        <begin position="391"/>
        <end position="416"/>
    </location>
</feature>
<feature type="transmembrane region" description="Helical" evidence="1">
    <location>
        <begin position="110"/>
        <end position="129"/>
    </location>
</feature>
<organism evidence="2 3">
    <name type="scientific">Lysinibacillus contaminans</name>
    <dbReference type="NCBI Taxonomy" id="1293441"/>
    <lineage>
        <taxon>Bacteria</taxon>
        <taxon>Bacillati</taxon>
        <taxon>Bacillota</taxon>
        <taxon>Bacilli</taxon>
        <taxon>Bacillales</taxon>
        <taxon>Bacillaceae</taxon>
        <taxon>Lysinibacillus</taxon>
    </lineage>
</organism>
<feature type="transmembrane region" description="Helical" evidence="1">
    <location>
        <begin position="342"/>
        <end position="370"/>
    </location>
</feature>
<feature type="transmembrane region" description="Helical" evidence="1">
    <location>
        <begin position="37"/>
        <end position="60"/>
    </location>
</feature>
<evidence type="ECO:0000313" key="2">
    <source>
        <dbReference type="EMBL" id="KOS69803.1"/>
    </source>
</evidence>
<keyword evidence="1" id="KW-0812">Transmembrane</keyword>
<dbReference type="PANTHER" id="PTHR11328:SF24">
    <property type="entry name" value="MAJOR FACILITATOR SUPERFAMILY (MFS) PROFILE DOMAIN-CONTAINING PROTEIN"/>
    <property type="match status" value="1"/>
</dbReference>
<comment type="caution">
    <text evidence="2">The sequence shown here is derived from an EMBL/GenBank/DDBJ whole genome shotgun (WGS) entry which is preliminary data.</text>
</comment>
<feature type="transmembrane region" description="Helical" evidence="1">
    <location>
        <begin position="257"/>
        <end position="275"/>
    </location>
</feature>
<feature type="transmembrane region" description="Helical" evidence="1">
    <location>
        <begin position="309"/>
        <end position="330"/>
    </location>
</feature>
<keyword evidence="1" id="KW-0472">Membrane</keyword>